<reference evidence="2 3" key="1">
    <citation type="submission" date="2019-10" db="EMBL/GenBank/DDBJ databases">
        <authorList>
            <person name="Palmer J.M."/>
        </authorList>
    </citation>
    <scope>NUCLEOTIDE SEQUENCE [LARGE SCALE GENOMIC DNA]</scope>
    <source>
        <strain evidence="2 3">TWF696</strain>
    </source>
</reference>
<keyword evidence="3" id="KW-1185">Reference proteome</keyword>
<comment type="caution">
    <text evidence="2">The sequence shown here is derived from an EMBL/GenBank/DDBJ whole genome shotgun (WGS) entry which is preliminary data.</text>
</comment>
<feature type="compositionally biased region" description="Basic and acidic residues" evidence="1">
    <location>
        <begin position="763"/>
        <end position="772"/>
    </location>
</feature>
<dbReference type="AlphaFoldDB" id="A0AAV9UQB0"/>
<name>A0AAV9UQB0_9PEZI</name>
<evidence type="ECO:0000313" key="3">
    <source>
        <dbReference type="Proteomes" id="UP001375240"/>
    </source>
</evidence>
<evidence type="ECO:0000313" key="2">
    <source>
        <dbReference type="EMBL" id="KAK6344279.1"/>
    </source>
</evidence>
<feature type="region of interest" description="Disordered" evidence="1">
    <location>
        <begin position="763"/>
        <end position="804"/>
    </location>
</feature>
<gene>
    <name evidence="2" type="ORF">TWF696_007920</name>
</gene>
<sequence length="804" mass="90298">MAALLFHYRNFDRYRTGISEMWEKAHILEDEAMYLVNAMQDFLTVDVPFDAPSALPNASIVRAKIRTKSQSDVDEILAERDYLMNLWSYTVKPHYATFATEFNDLFGAFNNIYNDIMMRINIAFRNTNVLDTDLVQCKGILDDIRKDMVKLQDEHQLLIDVFQLIRDEMWLVYNFSRMVRVAEDGTKTIGWDFEFSMPEFKKDGDVQQEEVVAPDAAPKTPEAMATTIDAHDEDDNMSIDDDGADHDIPGCSSFQLENYNLTEARPVSKMRVSVYQTRPVTTIHHSPTSSKIKTRSHLAKRKVIEKKDNKKKATKKKPIEKKLNDAKVTKIKKETKKQESTRRSTRLKIKDEEADNILKYIDQKVQEEATQILLSECNRTKGNAKTARADDLLGAAAIFPPLNRDDPSVDVTPPAPAKNAIAPFAKSFPPPLIDDDMPEIEGIPPPPPISASYQRPTGEQVVEIKLLLRPRLGLDLSIKKATKEPVLVQESIPVEESVPLEEPIPIDPSILVEESIPAKESISVEGSLPVQGFFPIQDFIPIEGSLPVEESISVEEPISVCDESTVLGTESSIQADRTEDLCPQADAIKPVSPLTPESDDDTIDEMIASPESVVSAASTSDSMADIIMRAEQKTDEHRMRKHLGGLVWDMIREFEATKPQHMRKENAKPVQIEDDGDVEMTDATEDAIKEIPVESLEGYEEVQSMQIFEMIQQFDDMMTPIPHSISKSAFEDPATGTELPTTKMTAVQATILQVAQFFRTRDTSFQEGFEKSPEDEEDSDEEDSDEEGAGVEDGDARSCEMEAE</sequence>
<feature type="compositionally biased region" description="Acidic residues" evidence="1">
    <location>
        <begin position="773"/>
        <end position="793"/>
    </location>
</feature>
<protein>
    <submittedName>
        <fullName evidence="2">Uncharacterized protein</fullName>
    </submittedName>
</protein>
<dbReference type="Proteomes" id="UP001375240">
    <property type="component" value="Unassembled WGS sequence"/>
</dbReference>
<proteinExistence type="predicted"/>
<evidence type="ECO:0000256" key="1">
    <source>
        <dbReference type="SAM" id="MobiDB-lite"/>
    </source>
</evidence>
<accession>A0AAV9UQB0</accession>
<organism evidence="2 3">
    <name type="scientific">Orbilia brochopaga</name>
    <dbReference type="NCBI Taxonomy" id="3140254"/>
    <lineage>
        <taxon>Eukaryota</taxon>
        <taxon>Fungi</taxon>
        <taxon>Dikarya</taxon>
        <taxon>Ascomycota</taxon>
        <taxon>Pezizomycotina</taxon>
        <taxon>Orbiliomycetes</taxon>
        <taxon>Orbiliales</taxon>
        <taxon>Orbiliaceae</taxon>
        <taxon>Orbilia</taxon>
    </lineage>
</organism>
<dbReference type="EMBL" id="JAVHNQ010000006">
    <property type="protein sequence ID" value="KAK6344279.1"/>
    <property type="molecule type" value="Genomic_DNA"/>
</dbReference>
<feature type="compositionally biased region" description="Basic and acidic residues" evidence="1">
    <location>
        <begin position="794"/>
        <end position="804"/>
    </location>
</feature>